<dbReference type="Pfam" id="PF02362">
    <property type="entry name" value="B3"/>
    <property type="match status" value="3"/>
</dbReference>
<evidence type="ECO:0000256" key="1">
    <source>
        <dbReference type="ARBA" id="ARBA00004123"/>
    </source>
</evidence>
<proteinExistence type="predicted"/>
<dbReference type="Gene3D" id="2.40.330.10">
    <property type="entry name" value="DNA-binding pseudobarrel domain"/>
    <property type="match status" value="3"/>
</dbReference>
<dbReference type="CDD" id="cd10017">
    <property type="entry name" value="B3_DNA"/>
    <property type="match status" value="3"/>
</dbReference>
<evidence type="ECO:0000313" key="8">
    <source>
        <dbReference type="Proteomes" id="UP000818029"/>
    </source>
</evidence>
<keyword evidence="3" id="KW-0238">DNA-binding</keyword>
<dbReference type="SUPFAM" id="SSF101936">
    <property type="entry name" value="DNA-binding pseudobarrel domain"/>
    <property type="match status" value="3"/>
</dbReference>
<evidence type="ECO:0000256" key="2">
    <source>
        <dbReference type="ARBA" id="ARBA00023015"/>
    </source>
</evidence>
<dbReference type="SMART" id="SM01019">
    <property type="entry name" value="B3"/>
    <property type="match status" value="3"/>
</dbReference>
<feature type="domain" description="TF-B3" evidence="7">
    <location>
        <begin position="450"/>
        <end position="545"/>
    </location>
</feature>
<feature type="domain" description="TF-B3" evidence="7">
    <location>
        <begin position="65"/>
        <end position="141"/>
    </location>
</feature>
<sequence length="549" mass="62900">MFTSSMNHPKTLHFFRIILSQTQKLVITLPLLCFLGFFVSALVLSANSNLSAFFFLNFLKLLQPMPKRFVSLYGDDLSNTVIVKAPTGPEWKVELMKCDGEIWLANGWKDFADYFSLKYGNLLIFRYEGHSRFYVFMIFDQTTFEIEYPNGIDNPDVELQIPDVEEVGSEDVVEIVNNVSPSRKTTEKTRSSPRRRTRMQGATNAKKSEFRMSSRDGSKIGPEQAGGGTSAAQRSSASSANHFGSEKPFFVVNIQPSYITAFHANVPFTFARTYFTWKEADVILKDRDGRTWPIHLKVYNKYHCTSFGRGWKAFAIDNDLRVGDSCAFEQLEGPEISFRVTIFRNPEDSNDRHTSTRGSKIGHGRHKRELNARSQIEYDHSSEDEMIRYSKRNKGSQVPRRKIKTRDGKFDEAMQNKTSARRAIQRLPSKGTAIARALERVSKLRSAHPLFKVIITTNFLQRGFPSIPERFCDEHMEQIPADVTLKYKHKSWRVRMIICSDRASRFSVGWRAFVQGNKLKVGDVCVFKMIKKTNIVFEVSIFRDGLTLG</sequence>
<feature type="domain" description="TF-B3" evidence="7">
    <location>
        <begin position="249"/>
        <end position="346"/>
    </location>
</feature>
<dbReference type="InterPro" id="IPR003340">
    <property type="entry name" value="B3_DNA-bd"/>
</dbReference>
<organism evidence="8 9">
    <name type="scientific">Gossypium hirsutum</name>
    <name type="common">Upland cotton</name>
    <name type="synonym">Gossypium mexicanum</name>
    <dbReference type="NCBI Taxonomy" id="3635"/>
    <lineage>
        <taxon>Eukaryota</taxon>
        <taxon>Viridiplantae</taxon>
        <taxon>Streptophyta</taxon>
        <taxon>Embryophyta</taxon>
        <taxon>Tracheophyta</taxon>
        <taxon>Spermatophyta</taxon>
        <taxon>Magnoliopsida</taxon>
        <taxon>eudicotyledons</taxon>
        <taxon>Gunneridae</taxon>
        <taxon>Pentapetalae</taxon>
        <taxon>rosids</taxon>
        <taxon>malvids</taxon>
        <taxon>Malvales</taxon>
        <taxon>Malvaceae</taxon>
        <taxon>Malvoideae</taxon>
        <taxon>Gossypium</taxon>
    </lineage>
</organism>
<keyword evidence="2" id="KW-0805">Transcription regulation</keyword>
<keyword evidence="8" id="KW-1185">Reference proteome</keyword>
<keyword evidence="4" id="KW-0804">Transcription</keyword>
<gene>
    <name evidence="9" type="primary">LOC107909071</name>
</gene>
<dbReference type="RefSeq" id="XP_040966328.1">
    <property type="nucleotide sequence ID" value="XM_041110394.1"/>
</dbReference>
<evidence type="ECO:0000259" key="7">
    <source>
        <dbReference type="PROSITE" id="PS50863"/>
    </source>
</evidence>
<dbReference type="Proteomes" id="UP000818029">
    <property type="component" value="Unplaced"/>
</dbReference>
<dbReference type="InterPro" id="IPR015300">
    <property type="entry name" value="DNA-bd_pseudobarrel_sf"/>
</dbReference>
<evidence type="ECO:0000256" key="6">
    <source>
        <dbReference type="SAM" id="MobiDB-lite"/>
    </source>
</evidence>
<dbReference type="InterPro" id="IPR050655">
    <property type="entry name" value="Plant_B3_domain"/>
</dbReference>
<comment type="subcellular location">
    <subcellularLocation>
        <location evidence="1">Nucleus</location>
    </subcellularLocation>
</comment>
<dbReference type="PROSITE" id="PS50863">
    <property type="entry name" value="B3"/>
    <property type="match status" value="3"/>
</dbReference>
<evidence type="ECO:0000256" key="4">
    <source>
        <dbReference type="ARBA" id="ARBA00023163"/>
    </source>
</evidence>
<accession>A0ABM3BGZ7</accession>
<feature type="compositionally biased region" description="Basic and acidic residues" evidence="6">
    <location>
        <begin position="206"/>
        <end position="218"/>
    </location>
</feature>
<evidence type="ECO:0000313" key="9">
    <source>
        <dbReference type="RefSeq" id="XP_040966328.1"/>
    </source>
</evidence>
<protein>
    <submittedName>
        <fullName evidence="9">B3 domain-containing transcription factor VRN1 isoform X1</fullName>
    </submittedName>
</protein>
<keyword evidence="5" id="KW-0539">Nucleus</keyword>
<feature type="region of interest" description="Disordered" evidence="6">
    <location>
        <begin position="347"/>
        <end position="372"/>
    </location>
</feature>
<dbReference type="GeneID" id="107909071"/>
<feature type="region of interest" description="Disordered" evidence="6">
    <location>
        <begin position="176"/>
        <end position="240"/>
    </location>
</feature>
<evidence type="ECO:0000256" key="3">
    <source>
        <dbReference type="ARBA" id="ARBA00023125"/>
    </source>
</evidence>
<name>A0ABM3BGZ7_GOSHI</name>
<dbReference type="PANTHER" id="PTHR31920">
    <property type="entry name" value="B3 DOMAIN-CONTAINING"/>
    <property type="match status" value="1"/>
</dbReference>
<evidence type="ECO:0000256" key="5">
    <source>
        <dbReference type="ARBA" id="ARBA00023242"/>
    </source>
</evidence>
<feature type="compositionally biased region" description="Low complexity" evidence="6">
    <location>
        <begin position="230"/>
        <end position="240"/>
    </location>
</feature>
<reference evidence="9" key="1">
    <citation type="submission" date="2025-08" db="UniProtKB">
        <authorList>
            <consortium name="RefSeq"/>
        </authorList>
    </citation>
    <scope>IDENTIFICATION</scope>
</reference>
<dbReference type="PANTHER" id="PTHR31920:SF129">
    <property type="entry name" value="B3 DOMAIN-CONTAINING TRANSCRIPTION FACTOR VRN1-LIKE"/>
    <property type="match status" value="1"/>
</dbReference>